<organism evidence="2 3">
    <name type="scientific">Granulicella cerasi</name>
    <dbReference type="NCBI Taxonomy" id="741063"/>
    <lineage>
        <taxon>Bacteria</taxon>
        <taxon>Pseudomonadati</taxon>
        <taxon>Acidobacteriota</taxon>
        <taxon>Terriglobia</taxon>
        <taxon>Terriglobales</taxon>
        <taxon>Acidobacteriaceae</taxon>
        <taxon>Granulicella</taxon>
    </lineage>
</organism>
<dbReference type="PANTHER" id="PTHR33164:SF43">
    <property type="entry name" value="HTH-TYPE TRANSCRIPTIONAL REPRESSOR YETL"/>
    <property type="match status" value="1"/>
</dbReference>
<dbReference type="InterPro" id="IPR036388">
    <property type="entry name" value="WH-like_DNA-bd_sf"/>
</dbReference>
<dbReference type="InterPro" id="IPR036390">
    <property type="entry name" value="WH_DNA-bd_sf"/>
</dbReference>
<feature type="domain" description="HTH marR-type" evidence="1">
    <location>
        <begin position="1"/>
        <end position="127"/>
    </location>
</feature>
<protein>
    <submittedName>
        <fullName evidence="2">MarR family winged helix-turn-helix transcriptional regulator</fullName>
    </submittedName>
</protein>
<evidence type="ECO:0000313" key="2">
    <source>
        <dbReference type="EMBL" id="MFC6644912.1"/>
    </source>
</evidence>
<dbReference type="InterPro" id="IPR039422">
    <property type="entry name" value="MarR/SlyA-like"/>
</dbReference>
<sequence>MQTSRRFDAMTAELFKPDGLSLLEALVLSALFFESAVPVKPSQLAETFDTTRSNVSHCISSLEARGFVQRKVDPADARAYHLVLKPQGRKVAVRVIGAMDKLQNHFEQQVGRDSLRRSLGVIRKLATPE</sequence>
<dbReference type="SUPFAM" id="SSF46785">
    <property type="entry name" value="Winged helix' DNA-binding domain"/>
    <property type="match status" value="1"/>
</dbReference>
<name>A0ABW1Z6D3_9BACT</name>
<keyword evidence="3" id="KW-1185">Reference proteome</keyword>
<evidence type="ECO:0000259" key="1">
    <source>
        <dbReference type="PROSITE" id="PS50995"/>
    </source>
</evidence>
<accession>A0ABW1Z6D3</accession>
<dbReference type="InterPro" id="IPR000835">
    <property type="entry name" value="HTH_MarR-typ"/>
</dbReference>
<dbReference type="SMART" id="SM00347">
    <property type="entry name" value="HTH_MARR"/>
    <property type="match status" value="1"/>
</dbReference>
<dbReference type="Pfam" id="PF12802">
    <property type="entry name" value="MarR_2"/>
    <property type="match status" value="1"/>
</dbReference>
<dbReference type="PROSITE" id="PS50995">
    <property type="entry name" value="HTH_MARR_2"/>
    <property type="match status" value="1"/>
</dbReference>
<dbReference type="PANTHER" id="PTHR33164">
    <property type="entry name" value="TRANSCRIPTIONAL REGULATOR, MARR FAMILY"/>
    <property type="match status" value="1"/>
</dbReference>
<comment type="caution">
    <text evidence="2">The sequence shown here is derived from an EMBL/GenBank/DDBJ whole genome shotgun (WGS) entry which is preliminary data.</text>
</comment>
<proteinExistence type="predicted"/>
<dbReference type="PRINTS" id="PR00598">
    <property type="entry name" value="HTHMARR"/>
</dbReference>
<dbReference type="EMBL" id="JBHSWI010000001">
    <property type="protein sequence ID" value="MFC6644912.1"/>
    <property type="molecule type" value="Genomic_DNA"/>
</dbReference>
<evidence type="ECO:0000313" key="3">
    <source>
        <dbReference type="Proteomes" id="UP001596391"/>
    </source>
</evidence>
<gene>
    <name evidence="2" type="ORF">ACFQBQ_04760</name>
</gene>
<dbReference type="RefSeq" id="WP_263371323.1">
    <property type="nucleotide sequence ID" value="NZ_JAGSYD010000003.1"/>
</dbReference>
<dbReference type="Gene3D" id="1.10.10.10">
    <property type="entry name" value="Winged helix-like DNA-binding domain superfamily/Winged helix DNA-binding domain"/>
    <property type="match status" value="1"/>
</dbReference>
<reference evidence="3" key="1">
    <citation type="journal article" date="2019" name="Int. J. Syst. Evol. Microbiol.">
        <title>The Global Catalogue of Microorganisms (GCM) 10K type strain sequencing project: providing services to taxonomists for standard genome sequencing and annotation.</title>
        <authorList>
            <consortium name="The Broad Institute Genomics Platform"/>
            <consortium name="The Broad Institute Genome Sequencing Center for Infectious Disease"/>
            <person name="Wu L."/>
            <person name="Ma J."/>
        </authorList>
    </citation>
    <scope>NUCLEOTIDE SEQUENCE [LARGE SCALE GENOMIC DNA]</scope>
    <source>
        <strain evidence="3">CGMCC 1.16026</strain>
    </source>
</reference>
<dbReference type="Proteomes" id="UP001596391">
    <property type="component" value="Unassembled WGS sequence"/>
</dbReference>